<dbReference type="PANTHER" id="PTHR12363:SF33">
    <property type="entry name" value="IMPORTIN-13"/>
    <property type="match status" value="1"/>
</dbReference>
<name>A0A2A9P1S4_OPHUN</name>
<comment type="subcellular location">
    <subcellularLocation>
        <location evidence="1">Nucleus</location>
    </subcellularLocation>
</comment>
<dbReference type="EMBL" id="LAZP02000903">
    <property type="protein sequence ID" value="PFH55465.1"/>
    <property type="molecule type" value="Genomic_DNA"/>
</dbReference>
<evidence type="ECO:0000256" key="1">
    <source>
        <dbReference type="ARBA" id="ARBA00004123"/>
    </source>
</evidence>
<evidence type="ECO:0000313" key="6">
    <source>
        <dbReference type="EMBL" id="PFH55465.1"/>
    </source>
</evidence>
<dbReference type="InterPro" id="IPR011989">
    <property type="entry name" value="ARM-like"/>
</dbReference>
<evidence type="ECO:0000256" key="2">
    <source>
        <dbReference type="ARBA" id="ARBA00007991"/>
    </source>
</evidence>
<dbReference type="STRING" id="268505.A0A2A9P1S4"/>
<comment type="similarity">
    <text evidence="2">Belongs to the importin beta family.</text>
</comment>
<dbReference type="InterPro" id="IPR016024">
    <property type="entry name" value="ARM-type_fold"/>
</dbReference>
<dbReference type="Proteomes" id="UP000037136">
    <property type="component" value="Unassembled WGS sequence"/>
</dbReference>
<keyword evidence="7" id="KW-1185">Reference proteome</keyword>
<keyword evidence="3" id="KW-0813">Transport</keyword>
<keyword evidence="5" id="KW-0539">Nucleus</keyword>
<gene>
    <name evidence="6" type="ORF">XA68_18268</name>
</gene>
<evidence type="ECO:0008006" key="8">
    <source>
        <dbReference type="Google" id="ProtNLM"/>
    </source>
</evidence>
<evidence type="ECO:0000313" key="7">
    <source>
        <dbReference type="Proteomes" id="UP000037136"/>
    </source>
</evidence>
<dbReference type="InterPro" id="IPR057942">
    <property type="entry name" value="TPR_TNPO3_IPO13_3rd"/>
</dbReference>
<dbReference type="OrthoDB" id="2016913at2759"/>
<dbReference type="InterPro" id="IPR051345">
    <property type="entry name" value="Importin_beta-like_NTR"/>
</dbReference>
<evidence type="ECO:0000256" key="5">
    <source>
        <dbReference type="ARBA" id="ARBA00023242"/>
    </source>
</evidence>
<organism evidence="6 7">
    <name type="scientific">Ophiocordyceps unilateralis</name>
    <name type="common">Zombie-ant fungus</name>
    <name type="synonym">Torrubia unilateralis</name>
    <dbReference type="NCBI Taxonomy" id="268505"/>
    <lineage>
        <taxon>Eukaryota</taxon>
        <taxon>Fungi</taxon>
        <taxon>Dikarya</taxon>
        <taxon>Ascomycota</taxon>
        <taxon>Pezizomycotina</taxon>
        <taxon>Sordariomycetes</taxon>
        <taxon>Hypocreomycetidae</taxon>
        <taxon>Hypocreales</taxon>
        <taxon>Ophiocordycipitaceae</taxon>
        <taxon>Ophiocordyceps</taxon>
    </lineage>
</organism>
<accession>A0A2A9P1S4</accession>
<evidence type="ECO:0000256" key="4">
    <source>
        <dbReference type="ARBA" id="ARBA00022927"/>
    </source>
</evidence>
<reference evidence="6 7" key="2">
    <citation type="journal article" date="2017" name="Sci. Rep.">
        <title>Ant-infecting Ophiocordyceps genomes reveal a high diversity of potential behavioral manipulation genes and a possible major role for enterotoxins.</title>
        <authorList>
            <person name="de Bekker C."/>
            <person name="Ohm R.A."/>
            <person name="Evans H.C."/>
            <person name="Brachmann A."/>
            <person name="Hughes D.P."/>
        </authorList>
    </citation>
    <scope>NUCLEOTIDE SEQUENCE [LARGE SCALE GENOMIC DNA]</scope>
    <source>
        <strain evidence="6 7">SC16a</strain>
    </source>
</reference>
<protein>
    <recommendedName>
        <fullName evidence="8">Exportin-1/Importin-beta-like domain-containing protein</fullName>
    </recommendedName>
</protein>
<dbReference type="Gene3D" id="1.25.10.10">
    <property type="entry name" value="Leucine-rich Repeat Variant"/>
    <property type="match status" value="1"/>
</dbReference>
<sequence length="978" mass="107300">MEGSHPDLNLDQCSPQAWSFIQDLLERPDDKVKFFGVLTVIIKLNKESCALSHGDATELLIRLVGWYIRSLMRPDSPLVLRKLSSAIATYFIQFHHLWPLYLRHLVICLASSRSLSPTTTLGYDEAAPALSSLCPRRLQAAVWVVTSVMEDVSRIDLNAGMKSLHDVVLRNGPDTVALLTKCLSSGSSATATVIDSIRCIQSWVSFAQRTSPGLTHDTLSLRPLAGAVILSLEDNDTFEASAELLVDILSNCPLLLTSAHYDNLAKLLGAPWAQERYKKLLQGDFEFESMQFGQLLLACGEARTETLMQNNDGPSSQLLSALCGLLTAHGYPLAEDKIFVSAVEFWSTYTEAMADHIHFGSADMSNSWVPYATAQVSKAVSNAWRKIIYPPLELFQQWDSSDRAGFNDARKDVLDLLQSAYAVLGAGLIAYFADLIRSALESSAWLPLEAAAFCLGGLADCGKGDGRFDEALTSVFASPLLSILQFRNPDIDLRTRQTCFYLIEQYAEYFERNVTLLGPILRLLFAVLGEQSAAACASKSILLLCSSCRHHLHPQIDEFLREYSARVIEIRLDCVTNEKVLGAIASIAQAIPDAGRRYDVCMKILDFIQNDVVLARELAKPSHTVSFRCQSLRCQRILVDEHPATHAGLRALKCLVSVGKGYQSPSDVAFDVEGSVQHNESAFPKSPEAMELICSVFRCGFSELDPGPFAFRPEVVAQYLTGNGVETQRIGLFVSTACSFVSSVRCNGSSDRQVIFASMLLWTVGLLQQLPDPDCDPELVQNGIEFASRILARAPLVVLGLQPAEAAEFLLMFTIKVLDGKEPLPKGAAAEFWTAFVGLKNDNPDVEPAMRRAMLTLGPLLAQSLARNIGGTASRSELDKLSEPLKNQVTPEQKYAFVRKMISLRGSRATNQVIREFWLASRGSNFATPHSIRRGFSCVIRTDNGDSGVVGDRRDAVAISIRSSEIGFLTHGPLSGIG</sequence>
<evidence type="ECO:0000256" key="3">
    <source>
        <dbReference type="ARBA" id="ARBA00022448"/>
    </source>
</evidence>
<proteinExistence type="inferred from homology"/>
<keyword evidence="4" id="KW-0653">Protein transport</keyword>
<comment type="caution">
    <text evidence="6">The sequence shown here is derived from an EMBL/GenBank/DDBJ whole genome shotgun (WGS) entry which is preliminary data.</text>
</comment>
<dbReference type="GO" id="GO:0006606">
    <property type="term" value="P:protein import into nucleus"/>
    <property type="evidence" value="ECO:0007669"/>
    <property type="project" value="TreeGrafter"/>
</dbReference>
<dbReference type="AlphaFoldDB" id="A0A2A9P1S4"/>
<reference evidence="6 7" key="1">
    <citation type="journal article" date="2015" name="BMC Genomics">
        <title>Gene expression during zombie ant biting behavior reflects the complexity underlying fungal parasitic behavioral manipulation.</title>
        <authorList>
            <person name="de Bekker C."/>
            <person name="Ohm R.A."/>
            <person name="Loreto R.G."/>
            <person name="Sebastian A."/>
            <person name="Albert I."/>
            <person name="Merrow M."/>
            <person name="Brachmann A."/>
            <person name="Hughes D.P."/>
        </authorList>
    </citation>
    <scope>NUCLEOTIDE SEQUENCE [LARGE SCALE GENOMIC DNA]</scope>
    <source>
        <strain evidence="6 7">SC16a</strain>
    </source>
</reference>
<dbReference type="GO" id="GO:0005634">
    <property type="term" value="C:nucleus"/>
    <property type="evidence" value="ECO:0007669"/>
    <property type="project" value="UniProtKB-SubCell"/>
</dbReference>
<dbReference type="PANTHER" id="PTHR12363">
    <property type="entry name" value="TRANSPORTIN 3 AND IMPORTIN 13"/>
    <property type="match status" value="1"/>
</dbReference>
<dbReference type="GO" id="GO:0005737">
    <property type="term" value="C:cytoplasm"/>
    <property type="evidence" value="ECO:0007669"/>
    <property type="project" value="TreeGrafter"/>
</dbReference>
<dbReference type="Pfam" id="PF24140">
    <property type="entry name" value="TPR_TNPO3_IPO13_3rd"/>
    <property type="match status" value="1"/>
</dbReference>
<dbReference type="SUPFAM" id="SSF48371">
    <property type="entry name" value="ARM repeat"/>
    <property type="match status" value="1"/>
</dbReference>